<feature type="region of interest" description="Disordered" evidence="1">
    <location>
        <begin position="738"/>
        <end position="886"/>
    </location>
</feature>
<feature type="region of interest" description="Disordered" evidence="1">
    <location>
        <begin position="590"/>
        <end position="610"/>
    </location>
</feature>
<proteinExistence type="predicted"/>
<feature type="compositionally biased region" description="Basic residues" evidence="1">
    <location>
        <begin position="594"/>
        <end position="605"/>
    </location>
</feature>
<feature type="compositionally biased region" description="Polar residues" evidence="1">
    <location>
        <begin position="799"/>
        <end position="813"/>
    </location>
</feature>
<keyword evidence="2" id="KW-0732">Signal</keyword>
<organism evidence="3 4">
    <name type="scientific">Phlebotomus papatasi</name>
    <name type="common">Sandfly</name>
    <dbReference type="NCBI Taxonomy" id="29031"/>
    <lineage>
        <taxon>Eukaryota</taxon>
        <taxon>Metazoa</taxon>
        <taxon>Ecdysozoa</taxon>
        <taxon>Arthropoda</taxon>
        <taxon>Hexapoda</taxon>
        <taxon>Insecta</taxon>
        <taxon>Pterygota</taxon>
        <taxon>Neoptera</taxon>
        <taxon>Endopterygota</taxon>
        <taxon>Diptera</taxon>
        <taxon>Nematocera</taxon>
        <taxon>Psychodoidea</taxon>
        <taxon>Psychodidae</taxon>
        <taxon>Phlebotomus</taxon>
        <taxon>Phlebotomus</taxon>
    </lineage>
</organism>
<feature type="chain" id="PRO_5043332638" evidence="2">
    <location>
        <begin position="29"/>
        <end position="886"/>
    </location>
</feature>
<dbReference type="VEuPathDB" id="VectorBase:PPAPM1_002732"/>
<accession>A0A1B0GLX5</accession>
<feature type="compositionally biased region" description="Polar residues" evidence="1">
    <location>
        <begin position="315"/>
        <end position="337"/>
    </location>
</feature>
<keyword evidence="4" id="KW-1185">Reference proteome</keyword>
<protein>
    <submittedName>
        <fullName evidence="3">Uncharacterized protein</fullName>
    </submittedName>
</protein>
<dbReference type="AlphaFoldDB" id="A0A1B0GLX5"/>
<feature type="region of interest" description="Disordered" evidence="1">
    <location>
        <begin position="315"/>
        <end position="350"/>
    </location>
</feature>
<feature type="compositionally biased region" description="Low complexity" evidence="1">
    <location>
        <begin position="841"/>
        <end position="860"/>
    </location>
</feature>
<dbReference type="EMBL" id="AJVK01020059">
    <property type="status" value="NOT_ANNOTATED_CDS"/>
    <property type="molecule type" value="Genomic_DNA"/>
</dbReference>
<feature type="region of interest" description="Disordered" evidence="1">
    <location>
        <begin position="641"/>
        <end position="669"/>
    </location>
</feature>
<dbReference type="Proteomes" id="UP000092462">
    <property type="component" value="Unassembled WGS sequence"/>
</dbReference>
<feature type="compositionally biased region" description="Low complexity" evidence="1">
    <location>
        <begin position="779"/>
        <end position="793"/>
    </location>
</feature>
<name>A0A1B0GLX5_PHLPP</name>
<evidence type="ECO:0000313" key="3">
    <source>
        <dbReference type="EnsemblMetazoa" id="PPAI000135-PA"/>
    </source>
</evidence>
<dbReference type="VEuPathDB" id="VectorBase:PPAI000135"/>
<feature type="compositionally biased region" description="Low complexity" evidence="1">
    <location>
        <begin position="655"/>
        <end position="669"/>
    </location>
</feature>
<feature type="signal peptide" evidence="2">
    <location>
        <begin position="1"/>
        <end position="28"/>
    </location>
</feature>
<evidence type="ECO:0000256" key="1">
    <source>
        <dbReference type="SAM" id="MobiDB-lite"/>
    </source>
</evidence>
<feature type="compositionally biased region" description="Polar residues" evidence="1">
    <location>
        <begin position="746"/>
        <end position="755"/>
    </location>
</feature>
<reference evidence="3" key="1">
    <citation type="submission" date="2022-08" db="UniProtKB">
        <authorList>
            <consortium name="EnsemblMetazoa"/>
        </authorList>
    </citation>
    <scope>IDENTIFICATION</scope>
    <source>
        <strain evidence="3">Israel</strain>
    </source>
</reference>
<evidence type="ECO:0000256" key="2">
    <source>
        <dbReference type="SAM" id="SignalP"/>
    </source>
</evidence>
<evidence type="ECO:0000313" key="4">
    <source>
        <dbReference type="Proteomes" id="UP000092462"/>
    </source>
</evidence>
<dbReference type="EnsemblMetazoa" id="PPAI000135-RA">
    <property type="protein sequence ID" value="PPAI000135-PA"/>
    <property type="gene ID" value="PPAI000135"/>
</dbReference>
<sequence>NFYLENSVQDDLLLLGLFLVILVDLSSCEDSTARSINLAMAWRPVQAVQTLYSPVQAVQAVQAVQPVHKPQATQFISIPTLAKANTAQLLQIAHYNAQLLNARMKDLQTQYSNQQQQYSSNNQYRNPFAIFGVNASSPKYRAALLNDIPLKPFSPKYTVTTSGLSPISYGNKQPIYLSEIDHHLPLVHSSTPKIPVVVPSVGMSPSISHYSYIPLLSASPSSLIFRDTPVVMPAAQSATFQGKTTLKPHPVLNKLQAHLALATTHKQPYGSYSNIFEKLTVPVLAPNVFKNHVVAANFVKNTKNVQPVSKIINNTAPKRIKQTNVQPSPTPSATPDQKTGETGIRTGNQNKTQASIFEAGPFTPIVRENAVVKDAKPTLKSSDVLNELNRHRNIIQIMEGLPQIPSSVSSVDISGEQNFRPIDILKKYNISKSPLQDLTRFSFQPNSYMDFTSPSRKYPLLPTIPTTMVTSGDRLSPTHFRLNEIKETTGTAFTPMMPFLPTPNSYGLHKKPLFSGSHTFFTIEDAVTGTTPTRNTIDYKSLFDTTTELIKPVREDTNDVTTTAPEPHTHFYKFMKYPSSSSTVTIFETTTPKSKLKHRRRKPGNRFKSNISDSSWIDKLPKESIRVEKNVTTEASEITSTTRHSARFRQRPKTETTTTTTKTPEITTDPTTEVTDQVAPTTVKTTSEEAINITTTTVSTTSVAVQTNSSTLKPMAKYNSISRPRLSLKNSSYYLSNLSTSTTTNQPSEIVTTPKFTRKRLPTRPSTTTTEASEEKTSSTESSTTTTTTTSTSKRFHPTRNNNFTRPSFTKPSTEGPVSRGSTGFPTRRGSSRVDFRNQKSTTSTSTTTDSESSTRSSTTSHRRFQSAQDKLASAKQRHRVEETIL</sequence>